<name>A0A917IT60_9MICC</name>
<dbReference type="EMBL" id="BMDC01000002">
    <property type="protein sequence ID" value="GGH63740.1"/>
    <property type="molecule type" value="Genomic_DNA"/>
</dbReference>
<feature type="domain" description="N-acetyltransferase" evidence="3">
    <location>
        <begin position="4"/>
        <end position="161"/>
    </location>
</feature>
<keyword evidence="5" id="KW-1185">Reference proteome</keyword>
<dbReference type="InterPro" id="IPR050680">
    <property type="entry name" value="YpeA/RimI_acetyltransf"/>
</dbReference>
<accession>A0A917IT60</accession>
<dbReference type="GO" id="GO:0016747">
    <property type="term" value="F:acyltransferase activity, transferring groups other than amino-acyl groups"/>
    <property type="evidence" value="ECO:0007669"/>
    <property type="project" value="InterPro"/>
</dbReference>
<gene>
    <name evidence="4" type="ORF">GCM10007359_15350</name>
</gene>
<evidence type="ECO:0000313" key="5">
    <source>
        <dbReference type="Proteomes" id="UP000600171"/>
    </source>
</evidence>
<dbReference type="AlphaFoldDB" id="A0A917IT60"/>
<proteinExistence type="predicted"/>
<dbReference type="CDD" id="cd04301">
    <property type="entry name" value="NAT_SF"/>
    <property type="match status" value="1"/>
</dbReference>
<comment type="caution">
    <text evidence="4">The sequence shown here is derived from an EMBL/GenBank/DDBJ whole genome shotgun (WGS) entry which is preliminary data.</text>
</comment>
<keyword evidence="1" id="KW-0808">Transferase</keyword>
<dbReference type="InterPro" id="IPR000182">
    <property type="entry name" value="GNAT_dom"/>
</dbReference>
<dbReference type="Gene3D" id="3.40.630.30">
    <property type="match status" value="1"/>
</dbReference>
<dbReference type="RefSeq" id="WP_188359772.1">
    <property type="nucleotide sequence ID" value="NZ_BMDC01000002.1"/>
</dbReference>
<dbReference type="Proteomes" id="UP000600171">
    <property type="component" value="Unassembled WGS sequence"/>
</dbReference>
<dbReference type="SUPFAM" id="SSF55729">
    <property type="entry name" value="Acyl-CoA N-acyltransferases (Nat)"/>
    <property type="match status" value="1"/>
</dbReference>
<dbReference type="InterPro" id="IPR016181">
    <property type="entry name" value="Acyl_CoA_acyltransferase"/>
</dbReference>
<sequence length="161" mass="17959">MPTYTHRALSPEDTPLLEQATLGTINWCGPRFTLTDVRARPEFSHYTRCQPARGDFGIAAYHDEEPAGVVWALYLSADDPGYGYIDETTPEISLWVSEEHRGLGLGRMLLQAIISEATTRNLNQISLSVEADNFARNLYLAEGFTPVVGREKDGVMLRKLS</sequence>
<dbReference type="PANTHER" id="PTHR43420">
    <property type="entry name" value="ACETYLTRANSFERASE"/>
    <property type="match status" value="1"/>
</dbReference>
<evidence type="ECO:0000256" key="2">
    <source>
        <dbReference type="ARBA" id="ARBA00023315"/>
    </source>
</evidence>
<reference evidence="4 5" key="1">
    <citation type="journal article" date="2014" name="Int. J. Syst. Evol. Microbiol.">
        <title>Complete genome sequence of Corynebacterium casei LMG S-19264T (=DSM 44701T), isolated from a smear-ripened cheese.</title>
        <authorList>
            <consortium name="US DOE Joint Genome Institute (JGI-PGF)"/>
            <person name="Walter F."/>
            <person name="Albersmeier A."/>
            <person name="Kalinowski J."/>
            <person name="Ruckert C."/>
        </authorList>
    </citation>
    <scope>NUCLEOTIDE SEQUENCE [LARGE SCALE GENOMIC DNA]</scope>
    <source>
        <strain evidence="4 5">CCM 8669</strain>
    </source>
</reference>
<organism evidence="4 5">
    <name type="scientific">Rothia aerolata</name>
    <dbReference type="NCBI Taxonomy" id="1812262"/>
    <lineage>
        <taxon>Bacteria</taxon>
        <taxon>Bacillati</taxon>
        <taxon>Actinomycetota</taxon>
        <taxon>Actinomycetes</taxon>
        <taxon>Micrococcales</taxon>
        <taxon>Micrococcaceae</taxon>
        <taxon>Rothia</taxon>
    </lineage>
</organism>
<evidence type="ECO:0000256" key="1">
    <source>
        <dbReference type="ARBA" id="ARBA00022679"/>
    </source>
</evidence>
<protein>
    <recommendedName>
        <fullName evidence="3">N-acetyltransferase domain-containing protein</fullName>
    </recommendedName>
</protein>
<dbReference type="Pfam" id="PF00583">
    <property type="entry name" value="Acetyltransf_1"/>
    <property type="match status" value="1"/>
</dbReference>
<evidence type="ECO:0000313" key="4">
    <source>
        <dbReference type="EMBL" id="GGH63740.1"/>
    </source>
</evidence>
<dbReference type="PROSITE" id="PS51186">
    <property type="entry name" value="GNAT"/>
    <property type="match status" value="1"/>
</dbReference>
<evidence type="ECO:0000259" key="3">
    <source>
        <dbReference type="PROSITE" id="PS51186"/>
    </source>
</evidence>
<keyword evidence="2" id="KW-0012">Acyltransferase</keyword>